<keyword evidence="2" id="KW-0812">Transmembrane</keyword>
<protein>
    <recommendedName>
        <fullName evidence="3">DUF7847 domain-containing protein</fullName>
    </recommendedName>
</protein>
<feature type="transmembrane region" description="Helical" evidence="2">
    <location>
        <begin position="58"/>
        <end position="82"/>
    </location>
</feature>
<evidence type="ECO:0000313" key="4">
    <source>
        <dbReference type="EMBL" id="CAA9518741.1"/>
    </source>
</evidence>
<feature type="transmembrane region" description="Helical" evidence="2">
    <location>
        <begin position="207"/>
        <end position="225"/>
    </location>
</feature>
<keyword evidence="2" id="KW-1133">Transmembrane helix</keyword>
<dbReference type="AlphaFoldDB" id="A0A6J4TBL9"/>
<feature type="region of interest" description="Disordered" evidence="1">
    <location>
        <begin position="242"/>
        <end position="265"/>
    </location>
</feature>
<feature type="domain" description="DUF7847" evidence="3">
    <location>
        <begin position="60"/>
        <end position="201"/>
    </location>
</feature>
<feature type="transmembrane region" description="Helical" evidence="2">
    <location>
        <begin position="123"/>
        <end position="146"/>
    </location>
</feature>
<feature type="transmembrane region" description="Helical" evidence="2">
    <location>
        <begin position="167"/>
        <end position="187"/>
    </location>
</feature>
<dbReference type="InterPro" id="IPR057169">
    <property type="entry name" value="DUF7847"/>
</dbReference>
<feature type="transmembrane region" description="Helical" evidence="2">
    <location>
        <begin position="94"/>
        <end position="117"/>
    </location>
</feature>
<dbReference type="EMBL" id="CADCVO010000516">
    <property type="protein sequence ID" value="CAA9518741.1"/>
    <property type="molecule type" value="Genomic_DNA"/>
</dbReference>
<accession>A0A6J4TBL9</accession>
<gene>
    <name evidence="4" type="ORF">AVDCRST_MAG13-3239</name>
</gene>
<sequence length="265" mass="27525">MTPGSVARVTPRLDIGKVFARVFETYRAQAAVVIPAALIVYFPVSLVSGLAYEGGDGLLALLGVVAGVVGSLWLQGVVVGAVADIQDERRDESLGSLFAMVGPVLGRLLLAGLLAAAGIGLGFLLLVVPGLVLLTLWSLLIPVIVLERRGVLESFGRSRRLVRGHAWRVFVIVVLLAILQAVVSGILRSILDGVAGSYAGYALGDLLANALVGPLSAIAVAVIYFELVRAREGDAAALGRADAPFSPPVAGLPERPVRPADPAEE</sequence>
<evidence type="ECO:0000259" key="3">
    <source>
        <dbReference type="Pfam" id="PF25231"/>
    </source>
</evidence>
<feature type="transmembrane region" description="Helical" evidence="2">
    <location>
        <begin position="30"/>
        <end position="52"/>
    </location>
</feature>
<evidence type="ECO:0000256" key="2">
    <source>
        <dbReference type="SAM" id="Phobius"/>
    </source>
</evidence>
<reference evidence="4" key="1">
    <citation type="submission" date="2020-02" db="EMBL/GenBank/DDBJ databases">
        <authorList>
            <person name="Meier V. D."/>
        </authorList>
    </citation>
    <scope>NUCLEOTIDE SEQUENCE</scope>
    <source>
        <strain evidence="4">AVDCRST_MAG13</strain>
    </source>
</reference>
<name>A0A6J4TBL9_9ACTN</name>
<dbReference type="Pfam" id="PF25231">
    <property type="entry name" value="DUF7847"/>
    <property type="match status" value="1"/>
</dbReference>
<evidence type="ECO:0000256" key="1">
    <source>
        <dbReference type="SAM" id="MobiDB-lite"/>
    </source>
</evidence>
<keyword evidence="2" id="KW-0472">Membrane</keyword>
<proteinExistence type="predicted"/>
<organism evidence="4">
    <name type="scientific">uncultured Solirubrobacteraceae bacterium</name>
    <dbReference type="NCBI Taxonomy" id="1162706"/>
    <lineage>
        <taxon>Bacteria</taxon>
        <taxon>Bacillati</taxon>
        <taxon>Actinomycetota</taxon>
        <taxon>Thermoleophilia</taxon>
        <taxon>Solirubrobacterales</taxon>
        <taxon>Solirubrobacteraceae</taxon>
        <taxon>environmental samples</taxon>
    </lineage>
</organism>